<feature type="domain" description="Circularly permuted ATPgrasp" evidence="1">
    <location>
        <begin position="204"/>
        <end position="354"/>
    </location>
</feature>
<reference evidence="3" key="1">
    <citation type="journal article" date="2019" name="Int. J. Syst. Evol. Microbiol.">
        <title>The Global Catalogue of Microorganisms (GCM) 10K type strain sequencing project: providing services to taxonomists for standard genome sequencing and annotation.</title>
        <authorList>
            <consortium name="The Broad Institute Genomics Platform"/>
            <consortium name="The Broad Institute Genome Sequencing Center for Infectious Disease"/>
            <person name="Wu L."/>
            <person name="Ma J."/>
        </authorList>
    </citation>
    <scope>NUCLEOTIDE SEQUENCE [LARGE SCALE GENOMIC DNA]</scope>
    <source>
        <strain evidence="3">JCM 14307</strain>
    </source>
</reference>
<evidence type="ECO:0000313" key="2">
    <source>
        <dbReference type="EMBL" id="GAA1693155.1"/>
    </source>
</evidence>
<dbReference type="EMBL" id="BAAANF010000016">
    <property type="protein sequence ID" value="GAA1693155.1"/>
    <property type="molecule type" value="Genomic_DNA"/>
</dbReference>
<dbReference type="Proteomes" id="UP001500280">
    <property type="component" value="Unassembled WGS sequence"/>
</dbReference>
<dbReference type="Pfam" id="PF04174">
    <property type="entry name" value="CP_ATPgrasp_1"/>
    <property type="match status" value="1"/>
</dbReference>
<dbReference type="InterPro" id="IPR007302">
    <property type="entry name" value="CP_ATPgrasp"/>
</dbReference>
<protein>
    <recommendedName>
        <fullName evidence="1">Circularly permuted ATPgrasp domain-containing protein</fullName>
    </recommendedName>
</protein>
<keyword evidence="3" id="KW-1185">Reference proteome</keyword>
<dbReference type="SUPFAM" id="SSF56059">
    <property type="entry name" value="Glutathione synthetase ATP-binding domain-like"/>
    <property type="match status" value="1"/>
</dbReference>
<proteinExistence type="predicted"/>
<comment type="caution">
    <text evidence="2">The sequence shown here is derived from an EMBL/GenBank/DDBJ whole genome shotgun (WGS) entry which is preliminary data.</text>
</comment>
<organism evidence="2 3">
    <name type="scientific">Kribbella yunnanensis</name>
    <dbReference type="NCBI Taxonomy" id="190194"/>
    <lineage>
        <taxon>Bacteria</taxon>
        <taxon>Bacillati</taxon>
        <taxon>Actinomycetota</taxon>
        <taxon>Actinomycetes</taxon>
        <taxon>Propionibacteriales</taxon>
        <taxon>Kribbellaceae</taxon>
        <taxon>Kribbella</taxon>
    </lineage>
</organism>
<gene>
    <name evidence="2" type="ORF">GCM10009745_43310</name>
</gene>
<name>A0ABP4TTI7_9ACTN</name>
<sequence length="435" mass="47320">MISTKPTQAYLSDPSLLSTLRTIEQTEPFVSWPLQALQRPLFADALEMSELCTDLSRLHWLLNDIGERCFGGSRGYLEAQGVADELIDIILGGTVGRSCTHLRADVFSTGGQAKVIELNRGNGLGSIDTSLLNEALLAQSGFEAFADEHGLSYADTLQLVAEQLSAVGAAPDGGPPSIALIEESGARDQPGGATERMCRNLRSRGLTIALGELRDLSERDGRIYLNGATRVDVIFRYFDATNLLTTPGDKPVLAALTSAQYSGTLALFPPLDTDISARKATLGLLREPQVWSMLTPDEQALVERRVPWTRLIGSDRHLLIDECRGRRQELVLKPSDGFQGSGVILGMNVSDREWRTRLESPALENYLVQERVVPDEELIPESGRLVDWHVLWGVFVLDDEYGGTTLRGRPAAENGVIGIPGKFSRGCAFLSGGSS</sequence>
<dbReference type="RefSeq" id="WP_344154769.1">
    <property type="nucleotide sequence ID" value="NZ_BAAANF010000016.1"/>
</dbReference>
<evidence type="ECO:0000313" key="3">
    <source>
        <dbReference type="Proteomes" id="UP001500280"/>
    </source>
</evidence>
<accession>A0ABP4TTI7</accession>
<evidence type="ECO:0000259" key="1">
    <source>
        <dbReference type="Pfam" id="PF04174"/>
    </source>
</evidence>